<dbReference type="PROSITE" id="PS00671">
    <property type="entry name" value="D_2_HYDROXYACID_DH_3"/>
    <property type="match status" value="1"/>
</dbReference>
<sequence length="331" mass="36175">MKSGHVLILSEPSSVRLFREIEEALKQHVSRVTHLQHDDEIDPAGELWRSADVLLAYGGFSCTRELMSAAPSLRAIVSPWTGTEGFDEAAATELGIVVANGQAEENTFSMAEATVMLMLACLYSLHETEDVLRKNQARPPYPIARMLRGRRVGLVGFGGIGRQVARLLGPWGVEMVAYNRSAFTDANVSAVGLPTLLSTSDIISLHIGLSPATRHLLNAENLKLVRPGTILVNTARGGVIDKAALYECARDGRFAKIALDVYEQEPLSELSPLRNLPNAILTPHMVGQTQEARAALIALAVQNVTRVMEGEPPVCFRNPEVIANWRVRRKI</sequence>
<dbReference type="GO" id="GO:0016618">
    <property type="term" value="F:hydroxypyruvate reductase [NAD(P)H] activity"/>
    <property type="evidence" value="ECO:0007669"/>
    <property type="project" value="TreeGrafter"/>
</dbReference>
<comment type="similarity">
    <text evidence="3">Belongs to the D-isomer specific 2-hydroxyacid dehydrogenase family.</text>
</comment>
<dbReference type="KEGG" id="bxe:Bxe_A2676"/>
<accession>Q140F4</accession>
<evidence type="ECO:0000259" key="4">
    <source>
        <dbReference type="Pfam" id="PF00389"/>
    </source>
</evidence>
<reference evidence="6 7" key="1">
    <citation type="journal article" date="2006" name="Proc. Natl. Acad. Sci. U.S.A.">
        <title>Burkholderia xenovorans LB400 harbors a multi-replicon, 9.73-Mbp genome shaped for versatility.</title>
        <authorList>
            <person name="Chain P.S."/>
            <person name="Denef V.J."/>
            <person name="Konstantinidis K.T."/>
            <person name="Vergez L.M."/>
            <person name="Agullo L."/>
            <person name="Reyes V.L."/>
            <person name="Hauser L."/>
            <person name="Cordova M."/>
            <person name="Gomez L."/>
            <person name="Gonzalez M."/>
            <person name="Land M."/>
            <person name="Lao V."/>
            <person name="Larimer F."/>
            <person name="LiPuma J.J."/>
            <person name="Mahenthiralingam E."/>
            <person name="Malfatti S.A."/>
            <person name="Marx C.J."/>
            <person name="Parnell J.J."/>
            <person name="Ramette A."/>
            <person name="Richardson P."/>
            <person name="Seeger M."/>
            <person name="Smith D."/>
            <person name="Spilker T."/>
            <person name="Sul W.J."/>
            <person name="Tsoi T.V."/>
            <person name="Ulrich L.E."/>
            <person name="Zhulin I.B."/>
            <person name="Tiedje J.M."/>
        </authorList>
    </citation>
    <scope>NUCLEOTIDE SEQUENCE [LARGE SCALE GENOMIC DNA]</scope>
    <source>
        <strain evidence="6 7">LB400</strain>
    </source>
</reference>
<dbReference type="GO" id="GO:0051287">
    <property type="term" value="F:NAD binding"/>
    <property type="evidence" value="ECO:0007669"/>
    <property type="project" value="InterPro"/>
</dbReference>
<dbReference type="KEGG" id="bxb:DR64_362"/>
<dbReference type="GO" id="GO:0030267">
    <property type="term" value="F:glyoxylate reductase (NADPH) activity"/>
    <property type="evidence" value="ECO:0007669"/>
    <property type="project" value="TreeGrafter"/>
</dbReference>
<dbReference type="GO" id="GO:0004617">
    <property type="term" value="F:phosphoglycerate dehydrogenase activity"/>
    <property type="evidence" value="ECO:0007669"/>
    <property type="project" value="UniProtKB-EC"/>
</dbReference>
<dbReference type="OrthoDB" id="9805416at2"/>
<keyword evidence="7" id="KW-1185">Reference proteome</keyword>
<dbReference type="PATRIC" id="fig|266265.5.peg.1820"/>
<dbReference type="Pfam" id="PF00389">
    <property type="entry name" value="2-Hacid_dh"/>
    <property type="match status" value="1"/>
</dbReference>
<dbReference type="SUPFAM" id="SSF51735">
    <property type="entry name" value="NAD(P)-binding Rossmann-fold domains"/>
    <property type="match status" value="1"/>
</dbReference>
<evidence type="ECO:0000256" key="3">
    <source>
        <dbReference type="RuleBase" id="RU003719"/>
    </source>
</evidence>
<proteinExistence type="inferred from homology"/>
<dbReference type="AlphaFoldDB" id="Q140F4"/>
<dbReference type="EC" id="1.1.1.95" evidence="6"/>
<dbReference type="InterPro" id="IPR029753">
    <property type="entry name" value="D-isomer_DH_CS"/>
</dbReference>
<dbReference type="InterPro" id="IPR006139">
    <property type="entry name" value="D-isomer_2_OHA_DH_cat_dom"/>
</dbReference>
<feature type="domain" description="D-isomer specific 2-hydroxyacid dehydrogenase NAD-binding" evidence="5">
    <location>
        <begin position="115"/>
        <end position="285"/>
    </location>
</feature>
<dbReference type="STRING" id="266265.Bxe_A2676"/>
<evidence type="ECO:0000259" key="5">
    <source>
        <dbReference type="Pfam" id="PF02826"/>
    </source>
</evidence>
<evidence type="ECO:0000313" key="6">
    <source>
        <dbReference type="EMBL" id="ABE30285.1"/>
    </source>
</evidence>
<keyword evidence="2" id="KW-0520">NAD</keyword>
<evidence type="ECO:0000256" key="1">
    <source>
        <dbReference type="ARBA" id="ARBA00023002"/>
    </source>
</evidence>
<feature type="domain" description="D-isomer specific 2-hydroxyacid dehydrogenase catalytic" evidence="4">
    <location>
        <begin position="15"/>
        <end position="313"/>
    </location>
</feature>
<dbReference type="GO" id="GO:0005829">
    <property type="term" value="C:cytosol"/>
    <property type="evidence" value="ECO:0007669"/>
    <property type="project" value="TreeGrafter"/>
</dbReference>
<name>Q140F4_PARXL</name>
<dbReference type="SUPFAM" id="SSF52283">
    <property type="entry name" value="Formate/glycerate dehydrogenase catalytic domain-like"/>
    <property type="match status" value="1"/>
</dbReference>
<dbReference type="Pfam" id="PF02826">
    <property type="entry name" value="2-Hacid_dh_C"/>
    <property type="match status" value="1"/>
</dbReference>
<dbReference type="InterPro" id="IPR036291">
    <property type="entry name" value="NAD(P)-bd_dom_sf"/>
</dbReference>
<dbReference type="InterPro" id="IPR006140">
    <property type="entry name" value="D-isomer_DH_NAD-bd"/>
</dbReference>
<dbReference type="PANTHER" id="PTHR10996:SF178">
    <property type="entry name" value="2-HYDROXYACID DEHYDROGENASE YGL185C-RELATED"/>
    <property type="match status" value="1"/>
</dbReference>
<dbReference type="Proteomes" id="UP000001817">
    <property type="component" value="Chromosome 1"/>
</dbReference>
<dbReference type="Gene3D" id="3.40.50.720">
    <property type="entry name" value="NAD(P)-binding Rossmann-like Domain"/>
    <property type="match status" value="2"/>
</dbReference>
<keyword evidence="1 3" id="KW-0560">Oxidoreductase</keyword>
<gene>
    <name evidence="6" type="ORF">Bxe_A2676</name>
</gene>
<dbReference type="CDD" id="cd12175">
    <property type="entry name" value="2-Hacid_dh_11"/>
    <property type="match status" value="1"/>
</dbReference>
<dbReference type="PANTHER" id="PTHR10996">
    <property type="entry name" value="2-HYDROXYACID DEHYDROGENASE-RELATED"/>
    <property type="match status" value="1"/>
</dbReference>
<protein>
    <submittedName>
        <fullName evidence="6">D-3-phosphoglycerate dehydrogenase,NAD-binding protein</fullName>
        <ecNumber evidence="6">1.1.1.95</ecNumber>
    </submittedName>
</protein>
<evidence type="ECO:0000256" key="2">
    <source>
        <dbReference type="ARBA" id="ARBA00023027"/>
    </source>
</evidence>
<evidence type="ECO:0000313" key="7">
    <source>
        <dbReference type="Proteomes" id="UP000001817"/>
    </source>
</evidence>
<dbReference type="EMBL" id="CP000270">
    <property type="protein sequence ID" value="ABE30285.1"/>
    <property type="molecule type" value="Genomic_DNA"/>
</dbReference>
<dbReference type="RefSeq" id="WP_011487980.1">
    <property type="nucleotide sequence ID" value="NC_007951.1"/>
</dbReference>
<dbReference type="InterPro" id="IPR050223">
    <property type="entry name" value="D-isomer_2-hydroxyacid_DH"/>
</dbReference>
<dbReference type="eggNOG" id="COG1052">
    <property type="taxonomic scope" value="Bacteria"/>
</dbReference>
<organism evidence="6 7">
    <name type="scientific">Paraburkholderia xenovorans (strain LB400)</name>
    <dbReference type="NCBI Taxonomy" id="266265"/>
    <lineage>
        <taxon>Bacteria</taxon>
        <taxon>Pseudomonadati</taxon>
        <taxon>Pseudomonadota</taxon>
        <taxon>Betaproteobacteria</taxon>
        <taxon>Burkholderiales</taxon>
        <taxon>Burkholderiaceae</taxon>
        <taxon>Paraburkholderia</taxon>
    </lineage>
</organism>